<proteinExistence type="predicted"/>
<name>A0A0B5QA23_CLOBE</name>
<reference evidence="2" key="1">
    <citation type="submission" date="2014-12" db="EMBL/GenBank/DDBJ databases">
        <title>Genome sequence of Clostridium beijerinckii strain 59B.</title>
        <authorList>
            <person name="Little G.T."/>
            <person name="Minton N.P."/>
        </authorList>
    </citation>
    <scope>NUCLEOTIDE SEQUENCE [LARGE SCALE GENOMIC DNA]</scope>
    <source>
        <strain evidence="2">59B</strain>
    </source>
</reference>
<evidence type="ECO:0008006" key="3">
    <source>
        <dbReference type="Google" id="ProtNLM"/>
    </source>
</evidence>
<evidence type="ECO:0000313" key="1">
    <source>
        <dbReference type="EMBL" id="AJG97775.1"/>
    </source>
</evidence>
<dbReference type="InterPro" id="IPR039498">
    <property type="entry name" value="NTP_transf_5"/>
</dbReference>
<dbReference type="OrthoDB" id="9773927at2"/>
<dbReference type="Gene3D" id="3.30.460.40">
    <property type="match status" value="1"/>
</dbReference>
<sequence length="404" mass="48171">MEAYQKTIINILKASIWRQKFRYDKNIIIEWPLLIKEAREHNISSLVYYSLDRRYLENINIDILEQWKKEIFIVNLIQRNNINNVLGIIDDLKKHGIEIIVLKGIVLREFYTRPEFRTMGDIDILIKRDDYDKVKSYLISIGYECIDEEKNEVHQGFTSKGRLEIEVHWNLINNKYFHGNIEEFEKNLWNNSIEININGVKARMLSFNDFFFHMCLHMAVHAKFSGFGLRQLYDLSVFIINRYNELDWDYLIKKSEQYKILKFTQGLILLCNKLFKIEVPSKILTNAINIKELDLLLENILISGVHGKKEEIEDFKALYRYGTNEYHIESNLLRIIKFLFPGKSEMMSRYSYAKRSYFLLPVAWMHRAFRGICVKYGVINIFRNSKKAMSLGKQRNKLIKSFEL</sequence>
<dbReference type="Proteomes" id="UP000031866">
    <property type="component" value="Chromosome"/>
</dbReference>
<evidence type="ECO:0000313" key="2">
    <source>
        <dbReference type="Proteomes" id="UP000031866"/>
    </source>
</evidence>
<dbReference type="RefSeq" id="WP_041894772.1">
    <property type="nucleotide sequence ID" value="NZ_CP010086.2"/>
</dbReference>
<organism evidence="1 2">
    <name type="scientific">Clostridium beijerinckii</name>
    <name type="common">Clostridium MP</name>
    <dbReference type="NCBI Taxonomy" id="1520"/>
    <lineage>
        <taxon>Bacteria</taxon>
        <taxon>Bacillati</taxon>
        <taxon>Bacillota</taxon>
        <taxon>Clostridia</taxon>
        <taxon>Eubacteriales</taxon>
        <taxon>Clostridiaceae</taxon>
        <taxon>Clostridium</taxon>
    </lineage>
</organism>
<protein>
    <recommendedName>
        <fullName evidence="3">Nucleotidyltransferase family protein</fullName>
    </recommendedName>
</protein>
<dbReference type="KEGG" id="cbei:LF65_01160"/>
<dbReference type="Pfam" id="PF14907">
    <property type="entry name" value="NTP_transf_5"/>
    <property type="match status" value="1"/>
</dbReference>
<gene>
    <name evidence="1" type="ORF">LF65_01160</name>
</gene>
<dbReference type="EMBL" id="CP010086">
    <property type="protein sequence ID" value="AJG97775.1"/>
    <property type="molecule type" value="Genomic_DNA"/>
</dbReference>
<accession>A0A0B5QA23</accession>
<dbReference type="AlphaFoldDB" id="A0A0B5QA23"/>
<dbReference type="STRING" id="1520.LF65_01160"/>